<evidence type="ECO:0000313" key="3">
    <source>
        <dbReference type="EMBL" id="KAK2023915.1"/>
    </source>
</evidence>
<dbReference type="Gene3D" id="2.60.130.10">
    <property type="entry name" value="Aromatic compound dioxygenase"/>
    <property type="match status" value="1"/>
</dbReference>
<dbReference type="Pfam" id="PF00775">
    <property type="entry name" value="Dioxygenase_C"/>
    <property type="match status" value="1"/>
</dbReference>
<proteinExistence type="predicted"/>
<keyword evidence="3" id="KW-0560">Oxidoreductase</keyword>
<feature type="domain" description="Intradiol ring-cleavage dioxygenases" evidence="2">
    <location>
        <begin position="155"/>
        <end position="256"/>
    </location>
</feature>
<feature type="compositionally biased region" description="Basic residues" evidence="1">
    <location>
        <begin position="388"/>
        <end position="397"/>
    </location>
</feature>
<dbReference type="PANTHER" id="PTHR34315">
    <property type="match status" value="1"/>
</dbReference>
<organism evidence="3 4">
    <name type="scientific">Colletotrichum zoysiae</name>
    <dbReference type="NCBI Taxonomy" id="1216348"/>
    <lineage>
        <taxon>Eukaryota</taxon>
        <taxon>Fungi</taxon>
        <taxon>Dikarya</taxon>
        <taxon>Ascomycota</taxon>
        <taxon>Pezizomycotina</taxon>
        <taxon>Sordariomycetes</taxon>
        <taxon>Hypocreomycetidae</taxon>
        <taxon>Glomerellales</taxon>
        <taxon>Glomerellaceae</taxon>
        <taxon>Colletotrichum</taxon>
        <taxon>Colletotrichum graminicola species complex</taxon>
    </lineage>
</organism>
<dbReference type="InterPro" id="IPR000627">
    <property type="entry name" value="Intradiol_dOase_C"/>
</dbReference>
<dbReference type="AlphaFoldDB" id="A0AAD9H7I6"/>
<name>A0AAD9H7I6_9PEZI</name>
<dbReference type="EMBL" id="MU842982">
    <property type="protein sequence ID" value="KAK2023915.1"/>
    <property type="molecule type" value="Genomic_DNA"/>
</dbReference>
<reference evidence="3" key="1">
    <citation type="submission" date="2021-06" db="EMBL/GenBank/DDBJ databases">
        <title>Comparative genomics, transcriptomics and evolutionary studies reveal genomic signatures of adaptation to plant cell wall in hemibiotrophic fungi.</title>
        <authorList>
            <consortium name="DOE Joint Genome Institute"/>
            <person name="Baroncelli R."/>
            <person name="Diaz J.F."/>
            <person name="Benocci T."/>
            <person name="Peng M."/>
            <person name="Battaglia E."/>
            <person name="Haridas S."/>
            <person name="Andreopoulos W."/>
            <person name="Labutti K."/>
            <person name="Pangilinan J."/>
            <person name="Floch G.L."/>
            <person name="Makela M.R."/>
            <person name="Henrissat B."/>
            <person name="Grigoriev I.V."/>
            <person name="Crouch J.A."/>
            <person name="De Vries R.P."/>
            <person name="Sukno S.A."/>
            <person name="Thon M.R."/>
        </authorList>
    </citation>
    <scope>NUCLEOTIDE SEQUENCE</scope>
    <source>
        <strain evidence="3">MAFF235873</strain>
    </source>
</reference>
<protein>
    <submittedName>
        <fullName evidence="3">Aromatic compound dioxygenase</fullName>
    </submittedName>
</protein>
<gene>
    <name evidence="3" type="ORF">LX32DRAFT_627180</name>
</gene>
<keyword evidence="4" id="KW-1185">Reference proteome</keyword>
<dbReference type="PANTHER" id="PTHR34315:SF1">
    <property type="entry name" value="INTRADIOL RING-CLEAVAGE DIOXYGENASES DOMAIN-CONTAINING PROTEIN-RELATED"/>
    <property type="match status" value="1"/>
</dbReference>
<comment type="caution">
    <text evidence="3">The sequence shown here is derived from an EMBL/GenBank/DDBJ whole genome shotgun (WGS) entry which is preliminary data.</text>
</comment>
<accession>A0AAD9H7I6</accession>
<dbReference type="GO" id="GO:0016702">
    <property type="term" value="F:oxidoreductase activity, acting on single donors with incorporation of molecular oxygen, incorporation of two atoms of oxygen"/>
    <property type="evidence" value="ECO:0007669"/>
    <property type="project" value="InterPro"/>
</dbReference>
<dbReference type="InterPro" id="IPR015889">
    <property type="entry name" value="Intradiol_dOase_core"/>
</dbReference>
<evidence type="ECO:0000259" key="2">
    <source>
        <dbReference type="Pfam" id="PF00775"/>
    </source>
</evidence>
<dbReference type="CDD" id="cd03457">
    <property type="entry name" value="intradiol_dioxygenase_like"/>
    <property type="match status" value="1"/>
</dbReference>
<sequence>MLGTNQRTSARREAIDEGAITVSTSFMPEPPSMSVRNILLRTLLATPLGLAHPHGAGEREFQHSAQPWYRRSLDHCAEAFSAPEFVKRTVERRTDELRRLRKSRGIKDIPIIHGRDFDDVLDKDHRVNKTYNEHTPASELFADSGACMLTPEQTEGPLYVKGEEVRRELTEGESGVKMTIDIQVVDVRTCQPITNAAVDFWSANSTASVLNYPGNGDPNDLSLINTTTLRGVQFTDNERMAAFDTVVPGHYVGRTNHVHAIAHIGATKLPNDTITGGRVAHIGQMYFDQKLLDAVEELPPYSANHQAVTGNAQDRLMSAASSDADDPVARYALVGSTLADGIYAWIRFGVDADANRPLNPAAWIDEDGGHQGNPNNPGVPAFPGRPAGRSRKRQDSY</sequence>
<dbReference type="GO" id="GO:0008199">
    <property type="term" value="F:ferric iron binding"/>
    <property type="evidence" value="ECO:0007669"/>
    <property type="project" value="InterPro"/>
</dbReference>
<evidence type="ECO:0000256" key="1">
    <source>
        <dbReference type="SAM" id="MobiDB-lite"/>
    </source>
</evidence>
<dbReference type="Proteomes" id="UP001232148">
    <property type="component" value="Unassembled WGS sequence"/>
</dbReference>
<keyword evidence="3" id="KW-0223">Dioxygenase</keyword>
<dbReference type="SUPFAM" id="SSF49482">
    <property type="entry name" value="Aromatic compound dioxygenase"/>
    <property type="match status" value="1"/>
</dbReference>
<evidence type="ECO:0000313" key="4">
    <source>
        <dbReference type="Proteomes" id="UP001232148"/>
    </source>
</evidence>
<feature type="region of interest" description="Disordered" evidence="1">
    <location>
        <begin position="361"/>
        <end position="397"/>
    </location>
</feature>